<organism evidence="3 4">
    <name type="scientific">Tilletiaria anomala (strain ATCC 24038 / CBS 436.72 / UBC 951)</name>
    <dbReference type="NCBI Taxonomy" id="1037660"/>
    <lineage>
        <taxon>Eukaryota</taxon>
        <taxon>Fungi</taxon>
        <taxon>Dikarya</taxon>
        <taxon>Basidiomycota</taxon>
        <taxon>Ustilaginomycotina</taxon>
        <taxon>Exobasidiomycetes</taxon>
        <taxon>Georgefischeriales</taxon>
        <taxon>Tilletiariaceae</taxon>
        <taxon>Tilletiaria</taxon>
    </lineage>
</organism>
<dbReference type="PANTHER" id="PTHR41814:SF1">
    <property type="entry name" value="CELLULASE"/>
    <property type="match status" value="1"/>
</dbReference>
<dbReference type="AlphaFoldDB" id="A0A066V8Z1"/>
<dbReference type="PANTHER" id="PTHR41814">
    <property type="entry name" value="EXPRESSED PROTEIN"/>
    <property type="match status" value="1"/>
</dbReference>
<evidence type="ECO:0000256" key="2">
    <source>
        <dbReference type="SAM" id="SignalP"/>
    </source>
</evidence>
<evidence type="ECO:0000313" key="4">
    <source>
        <dbReference type="Proteomes" id="UP000027361"/>
    </source>
</evidence>
<dbReference type="InParanoid" id="A0A066V8Z1"/>
<evidence type="ECO:0000313" key="3">
    <source>
        <dbReference type="EMBL" id="KDN38212.1"/>
    </source>
</evidence>
<dbReference type="EMBL" id="JMSN01000122">
    <property type="protein sequence ID" value="KDN38212.1"/>
    <property type="molecule type" value="Genomic_DNA"/>
</dbReference>
<dbReference type="Gene3D" id="1.50.10.10">
    <property type="match status" value="1"/>
</dbReference>
<dbReference type="HOGENOM" id="CLU_037534_2_0_1"/>
<keyword evidence="2" id="KW-0732">Signal</keyword>
<dbReference type="InterPro" id="IPR010905">
    <property type="entry name" value="Glyco_hydro_88"/>
</dbReference>
<keyword evidence="4" id="KW-1185">Reference proteome</keyword>
<dbReference type="SUPFAM" id="SSF48208">
    <property type="entry name" value="Six-hairpin glycosidases"/>
    <property type="match status" value="1"/>
</dbReference>
<protein>
    <recommendedName>
        <fullName evidence="5">Six-hairpin glycosidase</fullName>
    </recommendedName>
</protein>
<dbReference type="RefSeq" id="XP_013240646.1">
    <property type="nucleotide sequence ID" value="XM_013385192.1"/>
</dbReference>
<dbReference type="InterPro" id="IPR012341">
    <property type="entry name" value="6hp_glycosidase-like_sf"/>
</dbReference>
<dbReference type="Proteomes" id="UP000027361">
    <property type="component" value="Unassembled WGS sequence"/>
</dbReference>
<name>A0A066V8Z1_TILAU</name>
<dbReference type="STRING" id="1037660.A0A066V8Z1"/>
<dbReference type="Pfam" id="PF07470">
    <property type="entry name" value="Glyco_hydro_88"/>
    <property type="match status" value="1"/>
</dbReference>
<reference evidence="3 4" key="1">
    <citation type="submission" date="2014-05" db="EMBL/GenBank/DDBJ databases">
        <title>Draft genome sequence of a rare smut relative, Tilletiaria anomala UBC 951.</title>
        <authorList>
            <consortium name="DOE Joint Genome Institute"/>
            <person name="Toome M."/>
            <person name="Kuo A."/>
            <person name="Henrissat B."/>
            <person name="Lipzen A."/>
            <person name="Tritt A."/>
            <person name="Yoshinaga Y."/>
            <person name="Zane M."/>
            <person name="Barry K."/>
            <person name="Grigoriev I.V."/>
            <person name="Spatafora J.W."/>
            <person name="Aimea M.C."/>
        </authorList>
    </citation>
    <scope>NUCLEOTIDE SEQUENCE [LARGE SCALE GENOMIC DNA]</scope>
    <source>
        <strain evidence="3 4">UBC 951</strain>
    </source>
</reference>
<keyword evidence="1" id="KW-0378">Hydrolase</keyword>
<dbReference type="OMA" id="LATHSWE"/>
<dbReference type="GO" id="GO:0005975">
    <property type="term" value="P:carbohydrate metabolic process"/>
    <property type="evidence" value="ECO:0007669"/>
    <property type="project" value="InterPro"/>
</dbReference>
<evidence type="ECO:0000256" key="1">
    <source>
        <dbReference type="ARBA" id="ARBA00022801"/>
    </source>
</evidence>
<gene>
    <name evidence="3" type="ORF">K437DRAFT_270642</name>
</gene>
<feature type="chain" id="PRO_5001628001" description="Six-hairpin glycosidase" evidence="2">
    <location>
        <begin position="30"/>
        <end position="465"/>
    </location>
</feature>
<sequence length="465" mass="48351">MRGGITSSAVALVAAAAASTVLFSSSSSAVPLTSDGASKNALKHSFTSRVSTSSTSPSSSSPAPASQAAISAVGFDYVSAVQQGVSLAKNSWEYGALAQALLEVYDPSLSVFGTSSTAFPSGKIPKESVSSVKSLSYAKPHISTNTANYALVAGQGATGDPASLGVAAIMIGQTDSSYLTAAGKQSNHLNQVPKYANGAISQRENIAELWADWMYLAPPFLAYYAAQTSDTDLMKEVVTQCTLQRQVLQLTTAAVNATSSNSSSDTFNGQGLWQHIVGPQSQTLGLWSTGNAWAALGMVRVLATILHWPRTSTWASSPTTLKQYIYEIFDGVISASSLSSGATGTTAIDPTNGLLRNYIVGGADGWNDVSFQWFGEAAGTAGLAAAMYRMAVLDPSLASTYVPWADNARKAIAATVEPSGIVSPTVNPYDWFSQQPYTAGSPEGQAFVAMLGAAYIDCLNAKICN</sequence>
<dbReference type="GO" id="GO:0016787">
    <property type="term" value="F:hydrolase activity"/>
    <property type="evidence" value="ECO:0007669"/>
    <property type="project" value="UniProtKB-KW"/>
</dbReference>
<dbReference type="GeneID" id="25266188"/>
<dbReference type="OrthoDB" id="4138492at2759"/>
<accession>A0A066V8Z1</accession>
<evidence type="ECO:0008006" key="5">
    <source>
        <dbReference type="Google" id="ProtNLM"/>
    </source>
</evidence>
<proteinExistence type="predicted"/>
<feature type="signal peptide" evidence="2">
    <location>
        <begin position="1"/>
        <end position="29"/>
    </location>
</feature>
<comment type="caution">
    <text evidence="3">The sequence shown here is derived from an EMBL/GenBank/DDBJ whole genome shotgun (WGS) entry which is preliminary data.</text>
</comment>
<dbReference type="InterPro" id="IPR008928">
    <property type="entry name" value="6-hairpin_glycosidase_sf"/>
</dbReference>